<feature type="compositionally biased region" description="Acidic residues" evidence="8">
    <location>
        <begin position="170"/>
        <end position="179"/>
    </location>
</feature>
<evidence type="ECO:0000256" key="1">
    <source>
        <dbReference type="ARBA" id="ARBA00004123"/>
    </source>
</evidence>
<dbReference type="Pfam" id="PF00096">
    <property type="entry name" value="zf-C2H2"/>
    <property type="match status" value="1"/>
</dbReference>
<feature type="compositionally biased region" description="Polar residues" evidence="8">
    <location>
        <begin position="219"/>
        <end position="228"/>
    </location>
</feature>
<dbReference type="PANTHER" id="PTHR16515:SF66">
    <property type="entry name" value="C2H2-TYPE DOMAIN-CONTAINING PROTEIN"/>
    <property type="match status" value="1"/>
</dbReference>
<evidence type="ECO:0000256" key="4">
    <source>
        <dbReference type="ARBA" id="ARBA00022771"/>
    </source>
</evidence>
<feature type="compositionally biased region" description="Pro residues" evidence="8">
    <location>
        <begin position="307"/>
        <end position="317"/>
    </location>
</feature>
<reference evidence="10 11" key="1">
    <citation type="submission" date="2015-12" db="EMBL/GenBank/DDBJ databases">
        <title>Draft genome sequence of Moniliophthora roreri, the causal agent of frosty pod rot of cacao.</title>
        <authorList>
            <person name="Aime M.C."/>
            <person name="Diaz-Valderrama J.R."/>
            <person name="Kijpornyongpan T."/>
            <person name="Phillips-Mora W."/>
        </authorList>
    </citation>
    <scope>NUCLEOTIDE SEQUENCE [LARGE SCALE GENOMIC DNA]</scope>
    <source>
        <strain evidence="10 11">MCA 2952</strain>
    </source>
</reference>
<dbReference type="InterPro" id="IPR036236">
    <property type="entry name" value="Znf_C2H2_sf"/>
</dbReference>
<evidence type="ECO:0000313" key="11">
    <source>
        <dbReference type="Proteomes" id="UP000054988"/>
    </source>
</evidence>
<feature type="compositionally biased region" description="Polar residues" evidence="8">
    <location>
        <begin position="180"/>
        <end position="201"/>
    </location>
</feature>
<dbReference type="Gene3D" id="3.30.160.60">
    <property type="entry name" value="Classic Zinc Finger"/>
    <property type="match status" value="1"/>
</dbReference>
<evidence type="ECO:0000256" key="3">
    <source>
        <dbReference type="ARBA" id="ARBA00022737"/>
    </source>
</evidence>
<dbReference type="Proteomes" id="UP000054988">
    <property type="component" value="Unassembled WGS sequence"/>
</dbReference>
<evidence type="ECO:0000256" key="5">
    <source>
        <dbReference type="ARBA" id="ARBA00022833"/>
    </source>
</evidence>
<keyword evidence="5" id="KW-0862">Zinc</keyword>
<keyword evidence="6" id="KW-0539">Nucleus</keyword>
<protein>
    <recommendedName>
        <fullName evidence="9">C2H2-type domain-containing protein</fullName>
    </recommendedName>
</protein>
<gene>
    <name evidence="10" type="ORF">WG66_18906</name>
</gene>
<dbReference type="SUPFAM" id="SSF57667">
    <property type="entry name" value="beta-beta-alpha zinc fingers"/>
    <property type="match status" value="1"/>
</dbReference>
<dbReference type="InterPro" id="IPR013087">
    <property type="entry name" value="Znf_C2H2_type"/>
</dbReference>
<dbReference type="InterPro" id="IPR050331">
    <property type="entry name" value="Zinc_finger"/>
</dbReference>
<feature type="domain" description="C2H2-type" evidence="9">
    <location>
        <begin position="341"/>
        <end position="373"/>
    </location>
</feature>
<comment type="subcellular location">
    <subcellularLocation>
        <location evidence="1">Nucleus</location>
    </subcellularLocation>
</comment>
<keyword evidence="3" id="KW-0677">Repeat</keyword>
<evidence type="ECO:0000256" key="2">
    <source>
        <dbReference type="ARBA" id="ARBA00022723"/>
    </source>
</evidence>
<evidence type="ECO:0000256" key="8">
    <source>
        <dbReference type="SAM" id="MobiDB-lite"/>
    </source>
</evidence>
<dbReference type="GO" id="GO:0010468">
    <property type="term" value="P:regulation of gene expression"/>
    <property type="evidence" value="ECO:0007669"/>
    <property type="project" value="TreeGrafter"/>
</dbReference>
<feature type="region of interest" description="Disordered" evidence="8">
    <location>
        <begin position="49"/>
        <end position="113"/>
    </location>
</feature>
<dbReference type="GO" id="GO:0008270">
    <property type="term" value="F:zinc ion binding"/>
    <property type="evidence" value="ECO:0007669"/>
    <property type="project" value="UniProtKB-KW"/>
</dbReference>
<feature type="compositionally biased region" description="Low complexity" evidence="8">
    <location>
        <begin position="244"/>
        <end position="257"/>
    </location>
</feature>
<keyword evidence="2" id="KW-0479">Metal-binding</keyword>
<dbReference type="SMART" id="SM00355">
    <property type="entry name" value="ZnF_C2H2"/>
    <property type="match status" value="2"/>
</dbReference>
<dbReference type="AlphaFoldDB" id="A0A0W0EWP8"/>
<evidence type="ECO:0000259" key="9">
    <source>
        <dbReference type="PROSITE" id="PS50157"/>
    </source>
</evidence>
<feature type="domain" description="C2H2-type" evidence="9">
    <location>
        <begin position="379"/>
        <end position="407"/>
    </location>
</feature>
<feature type="compositionally biased region" description="Polar residues" evidence="8">
    <location>
        <begin position="153"/>
        <end position="165"/>
    </location>
</feature>
<accession>A0A0W0EWP8</accession>
<organism evidence="10 11">
    <name type="scientific">Moniliophthora roreri</name>
    <name type="common">Frosty pod rot fungus</name>
    <name type="synonym">Monilia roreri</name>
    <dbReference type="NCBI Taxonomy" id="221103"/>
    <lineage>
        <taxon>Eukaryota</taxon>
        <taxon>Fungi</taxon>
        <taxon>Dikarya</taxon>
        <taxon>Basidiomycota</taxon>
        <taxon>Agaricomycotina</taxon>
        <taxon>Agaricomycetes</taxon>
        <taxon>Agaricomycetidae</taxon>
        <taxon>Agaricales</taxon>
        <taxon>Marasmiineae</taxon>
        <taxon>Marasmiaceae</taxon>
        <taxon>Moniliophthora</taxon>
    </lineage>
</organism>
<keyword evidence="4 7" id="KW-0863">Zinc-finger</keyword>
<comment type="caution">
    <text evidence="10">The sequence shown here is derived from an EMBL/GenBank/DDBJ whole genome shotgun (WGS) entry which is preliminary data.</text>
</comment>
<proteinExistence type="predicted"/>
<feature type="compositionally biased region" description="Polar residues" evidence="8">
    <location>
        <begin position="59"/>
        <end position="70"/>
    </location>
</feature>
<sequence length="416" mass="45497">MGNTTRTHTRAGSTFSIDKRSVIAKKFNDQGSMKNREYVDDVPILTEVDEDGTAVHPSQYCQDHASPSSSEDPDKPRNLPTESRQKLQKSPGSHVTNSLEHHRLDSPTWTKSANGRAWSIDSTYPKLASAHPNRPSNRGRTITPQSEYDEGTHSYQGSPTSTVRFSGSDSDSDDDEVSENEFTSPSTYKGPSISAVRSSGFESDAASDNEALVDELAHSPSTRPSNATHLRHIDPMPSTSQICDPDPGSESLGSSDSKSSDEDYNMTDDDSSPFQPPKFTPGGVKMKFAPPAKGGVGARGGRIPCGDPWPPSQPPEFVPGGLKIKLAPPVQRSVEAQRERMPCEDPDCSATFGRKSDLTRHLKTAKRHKKEGEVKAGRHICSPCGKDFSRSDALRRHQRKFCTSIRRSTEVESEDE</sequence>
<evidence type="ECO:0000313" key="10">
    <source>
        <dbReference type="EMBL" id="KTB28505.1"/>
    </source>
</evidence>
<dbReference type="EMBL" id="LATX01002471">
    <property type="protein sequence ID" value="KTB28505.1"/>
    <property type="molecule type" value="Genomic_DNA"/>
</dbReference>
<evidence type="ECO:0000256" key="6">
    <source>
        <dbReference type="ARBA" id="ARBA00023242"/>
    </source>
</evidence>
<feature type="compositionally biased region" description="Acidic residues" evidence="8">
    <location>
        <begin position="262"/>
        <end position="271"/>
    </location>
</feature>
<feature type="compositionally biased region" description="Polar residues" evidence="8">
    <location>
        <begin position="134"/>
        <end position="146"/>
    </location>
</feature>
<feature type="region of interest" description="Disordered" evidence="8">
    <location>
        <begin position="126"/>
        <end position="321"/>
    </location>
</feature>
<dbReference type="GO" id="GO:0005634">
    <property type="term" value="C:nucleus"/>
    <property type="evidence" value="ECO:0007669"/>
    <property type="project" value="UniProtKB-SubCell"/>
</dbReference>
<dbReference type="PANTHER" id="PTHR16515">
    <property type="entry name" value="PR DOMAIN ZINC FINGER PROTEIN"/>
    <property type="match status" value="1"/>
</dbReference>
<evidence type="ECO:0000256" key="7">
    <source>
        <dbReference type="PROSITE-ProRule" id="PRU00042"/>
    </source>
</evidence>
<name>A0A0W0EWP8_MONRR</name>
<feature type="compositionally biased region" description="Polar residues" evidence="8">
    <location>
        <begin position="88"/>
        <end position="98"/>
    </location>
</feature>
<dbReference type="PROSITE" id="PS50157">
    <property type="entry name" value="ZINC_FINGER_C2H2_2"/>
    <property type="match status" value="2"/>
</dbReference>